<keyword evidence="12" id="KW-1185">Reference proteome</keyword>
<comment type="subunit">
    <text evidence="9">Type II secretion is composed of four main components: the outer membrane complex, the inner membrane complex, the cytoplasmic secretion ATPase and the periplasm-spanning pseudopilus.</text>
</comment>
<dbReference type="InterPro" id="IPR012902">
    <property type="entry name" value="N_methyl_site"/>
</dbReference>
<dbReference type="OrthoDB" id="6121517at2"/>
<comment type="subcellular location">
    <subcellularLocation>
        <location evidence="1 9">Cell inner membrane</location>
        <topology evidence="1 9">Single-pass membrane protein</topology>
    </subcellularLocation>
</comment>
<evidence type="ECO:0000256" key="3">
    <source>
        <dbReference type="ARBA" id="ARBA00022475"/>
    </source>
</evidence>
<dbReference type="InterPro" id="IPR045584">
    <property type="entry name" value="Pilin-like"/>
</dbReference>
<proteinExistence type="inferred from homology"/>
<dbReference type="PROSITE" id="PS00409">
    <property type="entry name" value="PROKAR_NTER_METHYL"/>
    <property type="match status" value="1"/>
</dbReference>
<dbReference type="Pfam" id="PF07963">
    <property type="entry name" value="N_methyl"/>
    <property type="match status" value="1"/>
</dbReference>
<dbReference type="AlphaFoldDB" id="A0A363UN66"/>
<accession>A0A363UN66</accession>
<evidence type="ECO:0000259" key="10">
    <source>
        <dbReference type="Pfam" id="PF02501"/>
    </source>
</evidence>
<comment type="function">
    <text evidence="9">Component of the type II secretion system required for the energy-dependent secretion of extracellular factors such as proteases and toxins from the periplasm.</text>
</comment>
<dbReference type="GO" id="GO:0015628">
    <property type="term" value="P:protein secretion by the type II secretion system"/>
    <property type="evidence" value="ECO:0007669"/>
    <property type="project" value="UniProtKB-UniRule"/>
</dbReference>
<evidence type="ECO:0000256" key="1">
    <source>
        <dbReference type="ARBA" id="ARBA00004377"/>
    </source>
</evidence>
<dbReference type="SUPFAM" id="SSF54523">
    <property type="entry name" value="Pili subunits"/>
    <property type="match status" value="1"/>
</dbReference>
<keyword evidence="8" id="KW-0472">Membrane</keyword>
<dbReference type="EMBL" id="QEQK01000004">
    <property type="protein sequence ID" value="PWN56885.1"/>
    <property type="molecule type" value="Genomic_DNA"/>
</dbReference>
<name>A0A363UN66_9GAMM</name>
<evidence type="ECO:0000256" key="8">
    <source>
        <dbReference type="ARBA" id="ARBA00023136"/>
    </source>
</evidence>
<dbReference type="Proteomes" id="UP000251800">
    <property type="component" value="Unassembled WGS sequence"/>
</dbReference>
<evidence type="ECO:0000256" key="5">
    <source>
        <dbReference type="ARBA" id="ARBA00022519"/>
    </source>
</evidence>
<dbReference type="InterPro" id="IPR010052">
    <property type="entry name" value="T2SS_protein-GspI"/>
</dbReference>
<protein>
    <recommendedName>
        <fullName evidence="9">Type II secretion system protein I</fullName>
        <shortName evidence="9">T2SS minor pseudopilin I</shortName>
    </recommendedName>
</protein>
<keyword evidence="7" id="KW-1133">Transmembrane helix</keyword>
<feature type="domain" description="Type II secretion system protein GspI C-terminal" evidence="10">
    <location>
        <begin position="41"/>
        <end position="114"/>
    </location>
</feature>
<evidence type="ECO:0000256" key="9">
    <source>
        <dbReference type="RuleBase" id="RU368030"/>
    </source>
</evidence>
<keyword evidence="4 9" id="KW-0488">Methylation</keyword>
<dbReference type="GO" id="GO:0005886">
    <property type="term" value="C:plasma membrane"/>
    <property type="evidence" value="ECO:0007669"/>
    <property type="project" value="UniProtKB-SubCell"/>
</dbReference>
<organism evidence="11 12">
    <name type="scientific">Abyssibacter profundi</name>
    <dbReference type="NCBI Taxonomy" id="2182787"/>
    <lineage>
        <taxon>Bacteria</taxon>
        <taxon>Pseudomonadati</taxon>
        <taxon>Pseudomonadota</taxon>
        <taxon>Gammaproteobacteria</taxon>
        <taxon>Chromatiales</taxon>
        <taxon>Oceanococcaceae</taxon>
        <taxon>Abyssibacter</taxon>
    </lineage>
</organism>
<dbReference type="PANTHER" id="PTHR38779:SF2">
    <property type="entry name" value="TYPE II SECRETION SYSTEM PROTEIN I-RELATED"/>
    <property type="match status" value="1"/>
</dbReference>
<evidence type="ECO:0000313" key="12">
    <source>
        <dbReference type="Proteomes" id="UP000251800"/>
    </source>
</evidence>
<dbReference type="RefSeq" id="WP_109719484.1">
    <property type="nucleotide sequence ID" value="NZ_QEQK01000004.1"/>
</dbReference>
<dbReference type="NCBIfam" id="TIGR01707">
    <property type="entry name" value="gspI"/>
    <property type="match status" value="1"/>
</dbReference>
<evidence type="ECO:0000256" key="4">
    <source>
        <dbReference type="ARBA" id="ARBA00022481"/>
    </source>
</evidence>
<evidence type="ECO:0000256" key="6">
    <source>
        <dbReference type="ARBA" id="ARBA00022692"/>
    </source>
</evidence>
<evidence type="ECO:0000313" key="11">
    <source>
        <dbReference type="EMBL" id="PWN56885.1"/>
    </source>
</evidence>
<dbReference type="InterPro" id="IPR003413">
    <property type="entry name" value="T2SS_GspI_C"/>
</dbReference>
<gene>
    <name evidence="11" type="primary">gspI</name>
    <name evidence="11" type="ORF">DEH80_05570</name>
</gene>
<keyword evidence="5 9" id="KW-0997">Cell inner membrane</keyword>
<dbReference type="GO" id="GO:0015627">
    <property type="term" value="C:type II protein secretion system complex"/>
    <property type="evidence" value="ECO:0007669"/>
    <property type="project" value="UniProtKB-UniRule"/>
</dbReference>
<keyword evidence="3" id="KW-1003">Cell membrane</keyword>
<evidence type="ECO:0000256" key="2">
    <source>
        <dbReference type="ARBA" id="ARBA00008358"/>
    </source>
</evidence>
<dbReference type="NCBIfam" id="TIGR02532">
    <property type="entry name" value="IV_pilin_GFxxxE"/>
    <property type="match status" value="1"/>
</dbReference>
<dbReference type="Pfam" id="PF02501">
    <property type="entry name" value="T2SSI"/>
    <property type="match status" value="1"/>
</dbReference>
<reference evidence="11 12" key="1">
    <citation type="submission" date="2018-05" db="EMBL/GenBank/DDBJ databases">
        <title>Abyssibacter profundi OUC007T gen. nov., sp. nov, a marine bacterium isolated from seawater of the Mariana Trench.</title>
        <authorList>
            <person name="Zhou S."/>
        </authorList>
    </citation>
    <scope>NUCLEOTIDE SEQUENCE [LARGE SCALE GENOMIC DNA]</scope>
    <source>
        <strain evidence="11 12">OUC007</strain>
    </source>
</reference>
<comment type="caution">
    <text evidence="11">The sequence shown here is derived from an EMBL/GenBank/DDBJ whole genome shotgun (WGS) entry which is preliminary data.</text>
</comment>
<dbReference type="Gene3D" id="3.30.1300.30">
    <property type="entry name" value="GSPII I/J protein-like"/>
    <property type="match status" value="1"/>
</dbReference>
<evidence type="ECO:0000256" key="7">
    <source>
        <dbReference type="ARBA" id="ARBA00022989"/>
    </source>
</evidence>
<keyword evidence="6" id="KW-0812">Transmembrane</keyword>
<comment type="similarity">
    <text evidence="2 9">Belongs to the GSP I family.</text>
</comment>
<sequence>MRTSRGFTLLEVLVAVAMVGIALAAVLVSTSATINNAGRFRDVTIGTLIARNVLIEFQVRDEWPDTGDSDGDVEVAGQDWTWEATVSETADENVRRLDVATYAQGRQAAALSGFLPKP</sequence>
<dbReference type="PANTHER" id="PTHR38779">
    <property type="entry name" value="TYPE II SECRETION SYSTEM PROTEIN I-RELATED"/>
    <property type="match status" value="1"/>
</dbReference>
<comment type="PTM">
    <text evidence="9">Cleaved by prepilin peptidase.</text>
</comment>